<reference evidence="1" key="1">
    <citation type="submission" date="2025-08" db="UniProtKB">
        <authorList>
            <consortium name="Ensembl"/>
        </authorList>
    </citation>
    <scope>IDENTIFICATION</scope>
</reference>
<evidence type="ECO:0000313" key="1">
    <source>
        <dbReference type="Ensembl" id="ENSNMLP00000003919.1"/>
    </source>
</evidence>
<keyword evidence="2" id="KW-1185">Reference proteome</keyword>
<evidence type="ECO:0008006" key="3">
    <source>
        <dbReference type="Google" id="ProtNLM"/>
    </source>
</evidence>
<dbReference type="AlphaFoldDB" id="A0A8C6SBL3"/>
<dbReference type="Ensembl" id="ENSNMLT00000004496.1">
    <property type="protein sequence ID" value="ENSNMLP00000003919.1"/>
    <property type="gene ID" value="ENSNMLG00000002894.1"/>
</dbReference>
<protein>
    <recommendedName>
        <fullName evidence="3">Interleukin-12 subunit alpha</fullName>
    </recommendedName>
</protein>
<dbReference type="Gene3D" id="1.20.1250.10">
    <property type="match status" value="1"/>
</dbReference>
<evidence type="ECO:0000313" key="2">
    <source>
        <dbReference type="Proteomes" id="UP000694523"/>
    </source>
</evidence>
<name>A0A8C6SBL3_9GOBI</name>
<accession>A0A8C6SBL3</accession>
<proteinExistence type="predicted"/>
<dbReference type="SUPFAM" id="SSF47266">
    <property type="entry name" value="4-helical cytokines"/>
    <property type="match status" value="1"/>
</dbReference>
<dbReference type="Proteomes" id="UP000694523">
    <property type="component" value="Unplaced"/>
</dbReference>
<organism evidence="1 2">
    <name type="scientific">Neogobius melanostomus</name>
    <name type="common">round goby</name>
    <dbReference type="NCBI Taxonomy" id="47308"/>
    <lineage>
        <taxon>Eukaryota</taxon>
        <taxon>Metazoa</taxon>
        <taxon>Chordata</taxon>
        <taxon>Craniata</taxon>
        <taxon>Vertebrata</taxon>
        <taxon>Euteleostomi</taxon>
        <taxon>Actinopterygii</taxon>
        <taxon>Neopterygii</taxon>
        <taxon>Teleostei</taxon>
        <taxon>Neoteleostei</taxon>
        <taxon>Acanthomorphata</taxon>
        <taxon>Gobiaria</taxon>
        <taxon>Gobiiformes</taxon>
        <taxon>Gobioidei</taxon>
        <taxon>Gobiidae</taxon>
        <taxon>Benthophilinae</taxon>
        <taxon>Neogobiini</taxon>
        <taxon>Neogobius</taxon>
    </lineage>
</organism>
<reference evidence="1" key="2">
    <citation type="submission" date="2025-09" db="UniProtKB">
        <authorList>
            <consortium name="Ensembl"/>
        </authorList>
    </citation>
    <scope>IDENTIFICATION</scope>
</reference>
<dbReference type="InterPro" id="IPR009079">
    <property type="entry name" value="4_helix_cytokine-like_core"/>
</dbReference>
<sequence length="131" mass="15142">MSSCNDLWHGIRERVSPTTSPSETVLACTPALNKSECLENIYKDLVYYEGIISTYIELDLLNRDKVVPPLEQTLHILRDLKVCIKCVVGEQWETNSYSNRQKMFKMMKAFHIRTITFNRAVGYIASGEHER</sequence>